<organism evidence="2 3">
    <name type="scientific">Sporosarcina thermotolerans</name>
    <dbReference type="NCBI Taxonomy" id="633404"/>
    <lineage>
        <taxon>Bacteria</taxon>
        <taxon>Bacillati</taxon>
        <taxon>Bacillota</taxon>
        <taxon>Bacilli</taxon>
        <taxon>Bacillales</taxon>
        <taxon>Caryophanaceae</taxon>
        <taxon>Sporosarcina</taxon>
    </lineage>
</organism>
<protein>
    <submittedName>
        <fullName evidence="2">Uncharacterized protein</fullName>
    </submittedName>
</protein>
<proteinExistence type="predicted"/>
<sequence>MRKYLIVLLVTFLLCLTGKAFAVQRVVTSFIKSDIWYENIFLIADMADTMATDNFTVQVGGGVDSVGGELFYNFPEWRNEKFAPKLFYEDINADKLKDIIVVLISGAGSGISTKEIHVLNQLQDPYSRYTEVPVESISDAVKRFVKMEKKGNEILISIGKRKYEIDYSKFDYHTPIHSPGVGAIEEYTPENGVLYGYTTVFVTIPEASIGTFKVKYGWDGKSYKAESVTFIENVP</sequence>
<reference evidence="2 3" key="1">
    <citation type="submission" date="2023-06" db="EMBL/GenBank/DDBJ databases">
        <title>Sporosarcina sp. nov., isolated from Korean traditional fermented seafood 'Jeotgal'.</title>
        <authorList>
            <person name="Yang A.I."/>
            <person name="Shin N.-R."/>
        </authorList>
    </citation>
    <scope>NUCLEOTIDE SEQUENCE [LARGE SCALE GENOMIC DNA]</scope>
    <source>
        <strain evidence="2 3">KCTC43456</strain>
    </source>
</reference>
<keyword evidence="1" id="KW-0732">Signal</keyword>
<dbReference type="RefSeq" id="WP_317940695.1">
    <property type="nucleotide sequence ID" value="NZ_JAUBDJ010000005.1"/>
</dbReference>
<evidence type="ECO:0000313" key="3">
    <source>
        <dbReference type="Proteomes" id="UP001271648"/>
    </source>
</evidence>
<evidence type="ECO:0000313" key="2">
    <source>
        <dbReference type="EMBL" id="MDW0117168.1"/>
    </source>
</evidence>
<feature type="signal peptide" evidence="1">
    <location>
        <begin position="1"/>
        <end position="22"/>
    </location>
</feature>
<dbReference type="Proteomes" id="UP001271648">
    <property type="component" value="Unassembled WGS sequence"/>
</dbReference>
<dbReference type="AlphaFoldDB" id="A0AAW9ADF6"/>
<feature type="chain" id="PRO_5043589208" evidence="1">
    <location>
        <begin position="23"/>
        <end position="235"/>
    </location>
</feature>
<dbReference type="EMBL" id="JAUBDJ010000005">
    <property type="protein sequence ID" value="MDW0117168.1"/>
    <property type="molecule type" value="Genomic_DNA"/>
</dbReference>
<keyword evidence="3" id="KW-1185">Reference proteome</keyword>
<accession>A0AAW9ADF6</accession>
<gene>
    <name evidence="2" type="ORF">QTL97_09485</name>
</gene>
<evidence type="ECO:0000256" key="1">
    <source>
        <dbReference type="SAM" id="SignalP"/>
    </source>
</evidence>
<name>A0AAW9ADF6_9BACL</name>
<comment type="caution">
    <text evidence="2">The sequence shown here is derived from an EMBL/GenBank/DDBJ whole genome shotgun (WGS) entry which is preliminary data.</text>
</comment>